<accession>R0M9J0</accession>
<evidence type="ECO:0000313" key="1">
    <source>
        <dbReference type="EMBL" id="EOB30852.1"/>
    </source>
</evidence>
<comment type="caution">
    <text evidence="1">The sequence shown here is derived from an EMBL/GenBank/DDBJ whole genome shotgun (WGS) entry which is preliminary data.</text>
</comment>
<name>R0M9J0_STRMT</name>
<organism evidence="1 2">
    <name type="scientific">Streptococcus mitis 13/39</name>
    <dbReference type="NCBI Taxonomy" id="1239793"/>
    <lineage>
        <taxon>Bacteria</taxon>
        <taxon>Bacillati</taxon>
        <taxon>Bacillota</taxon>
        <taxon>Bacilli</taxon>
        <taxon>Lactobacillales</taxon>
        <taxon>Streptococcaceae</taxon>
        <taxon>Streptococcus</taxon>
        <taxon>Streptococcus mitis group</taxon>
    </lineage>
</organism>
<reference evidence="1 2" key="1">
    <citation type="submission" date="2013-04" db="EMBL/GenBank/DDBJ databases">
        <authorList>
            <person name="Ikryannikova L.N."/>
            <person name="Ilina E.N."/>
            <person name="Kostryukova E.S."/>
            <person name="Semashko T.A."/>
            <person name="Karpova I.Y.U."/>
            <person name="Larin A.K."/>
            <person name="Ischenko D.S."/>
            <person name="Alekseev D.G."/>
            <person name="Klimova E.A."/>
            <person name="Filimonova A.V."/>
            <person name="Savinova T.A."/>
            <person name="Filimonova O.Y.U."/>
            <person name="Dubovickaya V.A."/>
            <person name="Sidorenko S.V."/>
            <person name="Govorun V.M."/>
        </authorList>
    </citation>
    <scope>NUCLEOTIDE SEQUENCE [LARGE SCALE GENOMIC DNA]</scope>
    <source>
        <strain evidence="1 2">13/39</strain>
    </source>
</reference>
<sequence length="67" mass="8028">MTLQQIKAQIYNLGTYKQQKIEAYGKMKKELLEKVRDQVLYQSEAELRWRTLKKRPISTQILSLPIF</sequence>
<dbReference type="EMBL" id="AQTU01000054">
    <property type="protein sequence ID" value="EOB30852.1"/>
    <property type="molecule type" value="Genomic_DNA"/>
</dbReference>
<dbReference type="AlphaFoldDB" id="R0M9J0"/>
<protein>
    <submittedName>
        <fullName evidence="1">Uncharacterized protein</fullName>
    </submittedName>
</protein>
<gene>
    <name evidence="1" type="ORF">D065_10364</name>
</gene>
<dbReference type="Proteomes" id="UP000013315">
    <property type="component" value="Unassembled WGS sequence"/>
</dbReference>
<proteinExistence type="predicted"/>
<evidence type="ECO:0000313" key="2">
    <source>
        <dbReference type="Proteomes" id="UP000013315"/>
    </source>
</evidence>